<reference evidence="3" key="1">
    <citation type="submission" date="2023-10" db="EMBL/GenBank/DDBJ databases">
        <title>Complete genome sequence of Streptomyces sp. JL1001.</title>
        <authorList>
            <person name="Jiang L."/>
        </authorList>
    </citation>
    <scope>NUCLEOTIDE SEQUENCE</scope>
    <source>
        <strain evidence="3">JL1001</strain>
    </source>
</reference>
<evidence type="ECO:0000313" key="2">
    <source>
        <dbReference type="EMBL" id="XCN12123.1"/>
    </source>
</evidence>
<protein>
    <recommendedName>
        <fullName evidence="4">DUF222 domain-containing protein</fullName>
    </recommendedName>
</protein>
<dbReference type="RefSeq" id="WP_354595992.1">
    <property type="nucleotide sequence ID" value="NZ_CP136798.1"/>
</dbReference>
<dbReference type="AlphaFoldDB" id="A0AAU8KQK8"/>
<evidence type="ECO:0008006" key="4">
    <source>
        <dbReference type="Google" id="ProtNLM"/>
    </source>
</evidence>
<dbReference type="EMBL" id="CP136798">
    <property type="protein sequence ID" value="XCN12123.1"/>
    <property type="molecule type" value="Genomic_DNA"/>
</dbReference>
<gene>
    <name evidence="2" type="ORF">R1Y80_00050</name>
    <name evidence="3" type="ORF">R1Y80_35225</name>
</gene>
<name>A0AAU8KQK8_9ACTN</name>
<organism evidence="3">
    <name type="scientific">Streptomyces sp. JL1001</name>
    <dbReference type="NCBI Taxonomy" id="3078227"/>
    <lineage>
        <taxon>Bacteria</taxon>
        <taxon>Bacillati</taxon>
        <taxon>Actinomycetota</taxon>
        <taxon>Actinomycetes</taxon>
        <taxon>Kitasatosporales</taxon>
        <taxon>Streptomycetaceae</taxon>
        <taxon>Streptomyces</taxon>
    </lineage>
</organism>
<evidence type="ECO:0000313" key="3">
    <source>
        <dbReference type="EMBL" id="XCN18582.1"/>
    </source>
</evidence>
<sequence length="133" mass="14537">MSFDDTEMEVIRTAARRDGQMALGAWAGRQLMAVAQETLIPVSRDAGDVLRELIRSRLHLQETVAALHALTTPAAPFPVAPGTPVSRPRTVLPHTVDPVLPDPVRAVLTQALEAIGRVDEATVQVMRERRSRT</sequence>
<accession>A0AAU8KQK8</accession>
<evidence type="ECO:0000256" key="1">
    <source>
        <dbReference type="SAM" id="MobiDB-lite"/>
    </source>
</evidence>
<proteinExistence type="predicted"/>
<feature type="region of interest" description="Disordered" evidence="1">
    <location>
        <begin position="75"/>
        <end position="96"/>
    </location>
</feature>
<dbReference type="EMBL" id="CP136798">
    <property type="protein sequence ID" value="XCN18582.1"/>
    <property type="molecule type" value="Genomic_DNA"/>
</dbReference>